<dbReference type="Proteomes" id="UP000694397">
    <property type="component" value="Chromosome 14"/>
</dbReference>
<accession>A0A8C9T383</accession>
<dbReference type="Pfam" id="PF15228">
    <property type="entry name" value="DAP"/>
    <property type="match status" value="1"/>
</dbReference>
<feature type="region of interest" description="Disordered" evidence="1">
    <location>
        <begin position="87"/>
        <end position="106"/>
    </location>
</feature>
<evidence type="ECO:0000313" key="2">
    <source>
        <dbReference type="Ensembl" id="ENSSFOP00015043656.1"/>
    </source>
</evidence>
<dbReference type="OrthoDB" id="9934354at2759"/>
<dbReference type="GeneTree" id="ENSGT00940000177866"/>
<organism evidence="2 3">
    <name type="scientific">Scleropages formosus</name>
    <name type="common">Asian bonytongue</name>
    <name type="synonym">Osteoglossum formosum</name>
    <dbReference type="NCBI Taxonomy" id="113540"/>
    <lineage>
        <taxon>Eukaryota</taxon>
        <taxon>Metazoa</taxon>
        <taxon>Chordata</taxon>
        <taxon>Craniata</taxon>
        <taxon>Vertebrata</taxon>
        <taxon>Euteleostomi</taxon>
        <taxon>Actinopterygii</taxon>
        <taxon>Neopterygii</taxon>
        <taxon>Teleostei</taxon>
        <taxon>Osteoglossocephala</taxon>
        <taxon>Osteoglossomorpha</taxon>
        <taxon>Osteoglossiformes</taxon>
        <taxon>Osteoglossidae</taxon>
        <taxon>Scleropages</taxon>
    </lineage>
</organism>
<feature type="compositionally biased region" description="Basic and acidic residues" evidence="1">
    <location>
        <begin position="48"/>
        <end position="60"/>
    </location>
</feature>
<dbReference type="InterPro" id="IPR024130">
    <property type="entry name" value="DAP1/DAPL1"/>
</dbReference>
<reference evidence="2 3" key="1">
    <citation type="submission" date="2019-04" db="EMBL/GenBank/DDBJ databases">
        <authorList>
            <consortium name="Wellcome Sanger Institute Data Sharing"/>
        </authorList>
    </citation>
    <scope>NUCLEOTIDE SEQUENCE [LARGE SCALE GENOMIC DNA]</scope>
</reference>
<evidence type="ECO:0000313" key="3">
    <source>
        <dbReference type="Proteomes" id="UP000694397"/>
    </source>
</evidence>
<dbReference type="KEGG" id="sfm:114912217"/>
<keyword evidence="3" id="KW-1185">Reference proteome</keyword>
<dbReference type="GeneID" id="114912217"/>
<reference evidence="2" key="2">
    <citation type="submission" date="2025-08" db="UniProtKB">
        <authorList>
            <consortium name="Ensembl"/>
        </authorList>
    </citation>
    <scope>IDENTIFICATION</scope>
</reference>
<proteinExistence type="predicted"/>
<sequence length="118" mass="13023">MFQRVPMVQKSRSGARDRAARKAGHAPAAMTAGKRLAKRNPEETTTPSEKEPRRLVEKPRSLISTRVPSVSLLLSGTLEKLGHEFRAAPASDRHGGPRPAVEKAHAPRAFLIQQPRKF</sequence>
<gene>
    <name evidence="2" type="primary">LOC114912217</name>
</gene>
<dbReference type="RefSeq" id="XP_029113955.1">
    <property type="nucleotide sequence ID" value="XM_029258122.1"/>
</dbReference>
<reference evidence="2" key="3">
    <citation type="submission" date="2025-09" db="UniProtKB">
        <authorList>
            <consortium name="Ensembl"/>
        </authorList>
    </citation>
    <scope>IDENTIFICATION</scope>
</reference>
<name>A0A8C9T383_SCLFO</name>
<dbReference type="AlphaFoldDB" id="A0A8C9T383"/>
<protein>
    <submittedName>
        <fullName evidence="2">Death-associated protein-like 1</fullName>
    </submittedName>
</protein>
<feature type="region of interest" description="Disordered" evidence="1">
    <location>
        <begin position="1"/>
        <end position="62"/>
    </location>
</feature>
<dbReference type="Ensembl" id="ENSSFOT00015070122.1">
    <property type="protein sequence ID" value="ENSSFOP00015043656.1"/>
    <property type="gene ID" value="ENSSFOG00015030203.1"/>
</dbReference>
<evidence type="ECO:0000256" key="1">
    <source>
        <dbReference type="SAM" id="MobiDB-lite"/>
    </source>
</evidence>
<feature type="compositionally biased region" description="Basic and acidic residues" evidence="1">
    <location>
        <begin position="87"/>
        <end position="105"/>
    </location>
</feature>